<dbReference type="AlphaFoldDB" id="A0A1Y1Q6L3"/>
<dbReference type="Proteomes" id="UP000192491">
    <property type="component" value="Unassembled WGS sequence"/>
</dbReference>
<keyword evidence="1" id="KW-0472">Membrane</keyword>
<evidence type="ECO:0000256" key="1">
    <source>
        <dbReference type="SAM" id="Phobius"/>
    </source>
</evidence>
<feature type="transmembrane region" description="Helical" evidence="1">
    <location>
        <begin position="12"/>
        <end position="29"/>
    </location>
</feature>
<name>A0A1Y1Q6L3_9GAMM</name>
<comment type="caution">
    <text evidence="2">The sequence shown here is derived from an EMBL/GenBank/DDBJ whole genome shotgun (WGS) entry which is preliminary data.</text>
</comment>
<gene>
    <name evidence="2" type="ORF">BWK73_54390</name>
</gene>
<evidence type="ECO:0000313" key="2">
    <source>
        <dbReference type="EMBL" id="OQW97470.1"/>
    </source>
</evidence>
<sequence length="85" mass="9219">MSPVVSRTLEFLALPPGNLLIFLMLAVLLSKWRSAVVVVLGVGVLQTVILSLPVVAEKLMGSLEQQYPAKADLWLQQPLPEAIVV</sequence>
<feature type="transmembrane region" description="Helical" evidence="1">
    <location>
        <begin position="35"/>
        <end position="56"/>
    </location>
</feature>
<dbReference type="EMBL" id="MTEJ01000805">
    <property type="protein sequence ID" value="OQW97470.1"/>
    <property type="molecule type" value="Genomic_DNA"/>
</dbReference>
<protein>
    <submittedName>
        <fullName evidence="2">Uncharacterized protein</fullName>
    </submittedName>
</protein>
<accession>A0A1Y1Q6L3</accession>
<evidence type="ECO:0000313" key="3">
    <source>
        <dbReference type="Proteomes" id="UP000192491"/>
    </source>
</evidence>
<proteinExistence type="predicted"/>
<reference evidence="2 3" key="1">
    <citation type="submission" date="2017-01" db="EMBL/GenBank/DDBJ databases">
        <title>Novel large sulfur bacteria in the metagenomes of groundwater-fed chemosynthetic microbial mats in the Lake Huron basin.</title>
        <authorList>
            <person name="Sharrar A.M."/>
            <person name="Flood B.E."/>
            <person name="Bailey J.V."/>
            <person name="Jones D.S."/>
            <person name="Biddanda B."/>
            <person name="Ruberg S.A."/>
            <person name="Marcus D.N."/>
            <person name="Dick G.J."/>
        </authorList>
    </citation>
    <scope>NUCLEOTIDE SEQUENCE [LARGE SCALE GENOMIC DNA]</scope>
    <source>
        <strain evidence="2">A8</strain>
    </source>
</reference>
<keyword evidence="1" id="KW-0812">Transmembrane</keyword>
<keyword evidence="1" id="KW-1133">Transmembrane helix</keyword>
<feature type="non-terminal residue" evidence="2">
    <location>
        <position position="85"/>
    </location>
</feature>
<organism evidence="2 3">
    <name type="scientific">Thiothrix lacustris</name>
    <dbReference type="NCBI Taxonomy" id="525917"/>
    <lineage>
        <taxon>Bacteria</taxon>
        <taxon>Pseudomonadati</taxon>
        <taxon>Pseudomonadota</taxon>
        <taxon>Gammaproteobacteria</taxon>
        <taxon>Thiotrichales</taxon>
        <taxon>Thiotrichaceae</taxon>
        <taxon>Thiothrix</taxon>
    </lineage>
</organism>